<evidence type="ECO:0000313" key="1">
    <source>
        <dbReference type="EMBL" id="CAG8733853.1"/>
    </source>
</evidence>
<sequence>EKALWRKRFIKCLEKIADDDAYNEFQRKKASRLKEKYFSVYFFFQNGQDSTMQPKDGSAPS</sequence>
<evidence type="ECO:0000313" key="2">
    <source>
        <dbReference type="Proteomes" id="UP000789405"/>
    </source>
</evidence>
<organism evidence="1 2">
    <name type="scientific">Dentiscutata erythropus</name>
    <dbReference type="NCBI Taxonomy" id="1348616"/>
    <lineage>
        <taxon>Eukaryota</taxon>
        <taxon>Fungi</taxon>
        <taxon>Fungi incertae sedis</taxon>
        <taxon>Mucoromycota</taxon>
        <taxon>Glomeromycotina</taxon>
        <taxon>Glomeromycetes</taxon>
        <taxon>Diversisporales</taxon>
        <taxon>Gigasporaceae</taxon>
        <taxon>Dentiscutata</taxon>
    </lineage>
</organism>
<dbReference type="AlphaFoldDB" id="A0A9N9NIL5"/>
<feature type="non-terminal residue" evidence="1">
    <location>
        <position position="1"/>
    </location>
</feature>
<reference evidence="1" key="1">
    <citation type="submission" date="2021-06" db="EMBL/GenBank/DDBJ databases">
        <authorList>
            <person name="Kallberg Y."/>
            <person name="Tangrot J."/>
            <person name="Rosling A."/>
        </authorList>
    </citation>
    <scope>NUCLEOTIDE SEQUENCE</scope>
    <source>
        <strain evidence="1">MA453B</strain>
    </source>
</reference>
<name>A0A9N9NIL5_9GLOM</name>
<gene>
    <name evidence="1" type="ORF">DERYTH_LOCUS15369</name>
</gene>
<keyword evidence="2" id="KW-1185">Reference proteome</keyword>
<accession>A0A9N9NIL5</accession>
<dbReference type="EMBL" id="CAJVPY010012404">
    <property type="protein sequence ID" value="CAG8733853.1"/>
    <property type="molecule type" value="Genomic_DNA"/>
</dbReference>
<dbReference type="Proteomes" id="UP000789405">
    <property type="component" value="Unassembled WGS sequence"/>
</dbReference>
<comment type="caution">
    <text evidence="1">The sequence shown here is derived from an EMBL/GenBank/DDBJ whole genome shotgun (WGS) entry which is preliminary data.</text>
</comment>
<proteinExistence type="predicted"/>
<protein>
    <submittedName>
        <fullName evidence="1">3051_t:CDS:1</fullName>
    </submittedName>
</protein>